<dbReference type="Gene3D" id="1.10.3600.10">
    <property type="entry name" value="Putative bacterial toxin ydaT"/>
    <property type="match status" value="1"/>
</dbReference>
<organism evidence="1 2">
    <name type="scientific">Pandoraea commovens</name>
    <dbReference type="NCBI Taxonomy" id="2508289"/>
    <lineage>
        <taxon>Bacteria</taxon>
        <taxon>Pseudomonadati</taxon>
        <taxon>Pseudomonadota</taxon>
        <taxon>Betaproteobacteria</taxon>
        <taxon>Burkholderiales</taxon>
        <taxon>Burkholderiaceae</taxon>
        <taxon>Pandoraea</taxon>
    </lineage>
</organism>
<dbReference type="Proteomes" id="UP000343335">
    <property type="component" value="Unassembled WGS sequence"/>
</dbReference>
<name>A0A5E4SIK3_9BURK</name>
<dbReference type="InterPro" id="IPR037042">
    <property type="entry name" value="YdaT-like_sf"/>
</dbReference>
<evidence type="ECO:0000313" key="1">
    <source>
        <dbReference type="EMBL" id="VVD74843.1"/>
    </source>
</evidence>
<evidence type="ECO:0000313" key="2">
    <source>
        <dbReference type="Proteomes" id="UP000343335"/>
    </source>
</evidence>
<evidence type="ECO:0008006" key="3">
    <source>
        <dbReference type="Google" id="ProtNLM"/>
    </source>
</evidence>
<dbReference type="AlphaFoldDB" id="A0A5E4SIK3"/>
<dbReference type="RefSeq" id="WP_150663075.1">
    <property type="nucleotide sequence ID" value="NZ_CABPSA010000001.1"/>
</dbReference>
<sequence length="197" mass="21736">MRNESHKTKLAILSDHVDMWRQRAGSRETVALQIVDAHKAWGGDKLPRLEFDMSGDAFTAAKNAADRIFRWLDDRSKDTNLMPANVERSILAAMPVDIRLSYLNEWLGTVDVSVRVRAGMEQDALSPQQIVQTIVHANHRTESSAADLLDGIDPGELPRLHISLINDISVKKTLVSAVESAMRVTGEVPVGMEGLGT</sequence>
<proteinExistence type="predicted"/>
<accession>A0A5E4SIK3</accession>
<protein>
    <recommendedName>
        <fullName evidence="3">Bacterial toxin YdaT domain-containing protein</fullName>
    </recommendedName>
</protein>
<dbReference type="OrthoDB" id="8595864at2"/>
<reference evidence="1 2" key="1">
    <citation type="submission" date="2019-08" db="EMBL/GenBank/DDBJ databases">
        <authorList>
            <person name="Peeters C."/>
        </authorList>
    </citation>
    <scope>NUCLEOTIDE SEQUENCE [LARGE SCALE GENOMIC DNA]</scope>
    <source>
        <strain evidence="1 2">LMG 31010</strain>
    </source>
</reference>
<dbReference type="EMBL" id="CABPSA010000001">
    <property type="protein sequence ID" value="VVD74843.1"/>
    <property type="molecule type" value="Genomic_DNA"/>
</dbReference>
<gene>
    <name evidence="1" type="ORF">PCO31010_00819</name>
</gene>